<evidence type="ECO:0000256" key="1">
    <source>
        <dbReference type="ARBA" id="ARBA00001933"/>
    </source>
</evidence>
<comment type="cofactor">
    <cofactor evidence="1 3">
        <name>pyridoxal 5'-phosphate</name>
        <dbReference type="ChEBI" id="CHEBI:597326"/>
    </cofactor>
</comment>
<comment type="similarity">
    <text evidence="3">Belongs to the trans-sulfuration enzymes family.</text>
</comment>
<dbReference type="InterPro" id="IPR000277">
    <property type="entry name" value="Cys/Met-Metab_PyrdxlP-dep_enz"/>
</dbReference>
<keyword evidence="6" id="KW-1185">Reference proteome</keyword>
<comment type="caution">
    <text evidence="5">The sequence shown here is derived from an EMBL/GenBank/DDBJ whole genome shotgun (WGS) entry which is preliminary data.</text>
</comment>
<dbReference type="InterPro" id="IPR015422">
    <property type="entry name" value="PyrdxlP-dep_Trfase_small"/>
</dbReference>
<dbReference type="PANTHER" id="PTHR42699">
    <property type="match status" value="1"/>
</dbReference>
<gene>
    <name evidence="5" type="ORF">BZA70DRAFT_271369</name>
</gene>
<evidence type="ECO:0000256" key="2">
    <source>
        <dbReference type="ARBA" id="ARBA00022898"/>
    </source>
</evidence>
<dbReference type="InterPro" id="IPR015424">
    <property type="entry name" value="PyrdxlP-dep_Trfase"/>
</dbReference>
<dbReference type="PANTHER" id="PTHR42699:SF1">
    <property type="entry name" value="CYSTATHIONINE GAMMA-SYNTHASE-RELATED"/>
    <property type="match status" value="1"/>
</dbReference>
<dbReference type="SUPFAM" id="SSF53383">
    <property type="entry name" value="PLP-dependent transferases"/>
    <property type="match status" value="1"/>
</dbReference>
<keyword evidence="2 3" id="KW-0663">Pyridoxal phosphate</keyword>
<evidence type="ECO:0000256" key="4">
    <source>
        <dbReference type="SAM" id="MobiDB-lite"/>
    </source>
</evidence>
<dbReference type="InterPro" id="IPR015421">
    <property type="entry name" value="PyrdxlP-dep_Trfase_major"/>
</dbReference>
<dbReference type="EMBL" id="JBBJBU010000001">
    <property type="protein sequence ID" value="KAK7207463.1"/>
    <property type="molecule type" value="Genomic_DNA"/>
</dbReference>
<protein>
    <submittedName>
        <fullName evidence="5">Cystathionine gamma-synthase-like protein</fullName>
    </submittedName>
</protein>
<proteinExistence type="inferred from homology"/>
<dbReference type="Gene3D" id="3.90.1150.10">
    <property type="entry name" value="Aspartate Aminotransferase, domain 1"/>
    <property type="match status" value="1"/>
</dbReference>
<organism evidence="5 6">
    <name type="scientific">Myxozyma melibiosi</name>
    <dbReference type="NCBI Taxonomy" id="54550"/>
    <lineage>
        <taxon>Eukaryota</taxon>
        <taxon>Fungi</taxon>
        <taxon>Dikarya</taxon>
        <taxon>Ascomycota</taxon>
        <taxon>Saccharomycotina</taxon>
        <taxon>Lipomycetes</taxon>
        <taxon>Lipomycetales</taxon>
        <taxon>Lipomycetaceae</taxon>
        <taxon>Myxozyma</taxon>
    </lineage>
</organism>
<dbReference type="Pfam" id="PF01053">
    <property type="entry name" value="Cys_Met_Meta_PP"/>
    <property type="match status" value="1"/>
</dbReference>
<name>A0ABR1FE65_9ASCO</name>
<feature type="region of interest" description="Disordered" evidence="4">
    <location>
        <begin position="189"/>
        <end position="211"/>
    </location>
</feature>
<dbReference type="Gene3D" id="3.40.640.10">
    <property type="entry name" value="Type I PLP-dependent aspartate aminotransferase-like (Major domain)"/>
    <property type="match status" value="1"/>
</dbReference>
<dbReference type="GeneID" id="90036981"/>
<dbReference type="RefSeq" id="XP_064770496.1">
    <property type="nucleotide sequence ID" value="XM_064911469.1"/>
</dbReference>
<dbReference type="Proteomes" id="UP001498771">
    <property type="component" value="Unassembled WGS sequence"/>
</dbReference>
<evidence type="ECO:0000313" key="6">
    <source>
        <dbReference type="Proteomes" id="UP001498771"/>
    </source>
</evidence>
<evidence type="ECO:0000313" key="5">
    <source>
        <dbReference type="EMBL" id="KAK7207463.1"/>
    </source>
</evidence>
<dbReference type="InterPro" id="IPR051750">
    <property type="entry name" value="Trans-sulfuration_enzymes"/>
</dbReference>
<sequence>MPSFDRPPTAVGATIPANTPHAVSVTLPSWEANVAYEEGKDWIFSKMKSGYPRFFYHEKIQQLMQLLEARYCQPGEKMLIFPSYTVACKCRNFIRQYTPLKDASIHVVEVTVPPPSKGVFANISCVIFPADDAKLAKAFWQHSGDGISSRLAEYCLDSLKHLEAQSKADASSTAADAFKHAPHTFKRYAKKSTLAPSSTPSPDDDSDESREFTTYLEERFGRNLDISFVTQVKTALRRRIAGTLDENLDVAQVVDIVPHETTRDVKGLTEDDVFLYPTGMSSIFNAHQILLSTMENRKSVCFGFPYTDTLKILQKFGPGCYFYGNGEPEDLAELERELEGGLKIMAFFCEFPSNPLLKCPNLREVRRLADKYDFAVVVDETIGNFKNIHVLEYADMVASSLTKVFSGDSNVMGGSLVLSPASRYYTQLKQAAANVYEDNLWAEDAIFLERNSRDFVSRIARINVNAEALCELLLANSKVKNLYYPKYSSTRKFYDDCRTENGGYGGLLSILFHDPKHAVQFFDAVEAAKGPSLGTNFTLLCPYTILAHFVELEWAKEYGVDTYLIRISVGLEPTEEIVQVFATALNKLED</sequence>
<evidence type="ECO:0000256" key="3">
    <source>
        <dbReference type="RuleBase" id="RU362118"/>
    </source>
</evidence>
<reference evidence="5 6" key="1">
    <citation type="submission" date="2024-03" db="EMBL/GenBank/DDBJ databases">
        <title>Genome-scale model development and genomic sequencing of the oleaginous clade Lipomyces.</title>
        <authorList>
            <consortium name="Lawrence Berkeley National Laboratory"/>
            <person name="Czajka J.J."/>
            <person name="Han Y."/>
            <person name="Kim J."/>
            <person name="Mondo S.J."/>
            <person name="Hofstad B.A."/>
            <person name="Robles A."/>
            <person name="Haridas S."/>
            <person name="Riley R."/>
            <person name="LaButti K."/>
            <person name="Pangilinan J."/>
            <person name="Andreopoulos W."/>
            <person name="Lipzen A."/>
            <person name="Yan J."/>
            <person name="Wang M."/>
            <person name="Ng V."/>
            <person name="Grigoriev I.V."/>
            <person name="Spatafora J.W."/>
            <person name="Magnuson J.K."/>
            <person name="Baker S.E."/>
            <person name="Pomraning K.R."/>
        </authorList>
    </citation>
    <scope>NUCLEOTIDE SEQUENCE [LARGE SCALE GENOMIC DNA]</scope>
    <source>
        <strain evidence="5 6">Phaff 52-87</strain>
    </source>
</reference>
<accession>A0ABR1FE65</accession>